<dbReference type="EMBL" id="CWJI01000015">
    <property type="protein sequence ID" value="CRY56646.1"/>
    <property type="molecule type" value="Genomic_DNA"/>
</dbReference>
<reference evidence="12 16" key="3">
    <citation type="submission" date="2015-03" db="EMBL/GenBank/DDBJ databases">
        <authorList>
            <person name="Murphy D."/>
        </authorList>
    </citation>
    <scope>NUCLEOTIDE SEQUENCE [LARGE SCALE GENOMIC DNA]</scope>
    <source>
        <strain evidence="12 16">BR165/97</strain>
    </source>
</reference>
<organism evidence="13 17">
    <name type="scientific">Yersinia intermedia</name>
    <dbReference type="NCBI Taxonomy" id="631"/>
    <lineage>
        <taxon>Bacteria</taxon>
        <taxon>Pseudomonadati</taxon>
        <taxon>Pseudomonadota</taxon>
        <taxon>Gammaproteobacteria</taxon>
        <taxon>Enterobacterales</taxon>
        <taxon>Yersiniaceae</taxon>
        <taxon>Yersinia</taxon>
    </lineage>
</organism>
<dbReference type="Gene3D" id="1.10.10.1100">
    <property type="entry name" value="BFD-like [2Fe-2S]-binding domain"/>
    <property type="match status" value="1"/>
</dbReference>
<keyword evidence="1" id="KW-0813">Transport</keyword>
<dbReference type="InterPro" id="IPR041854">
    <property type="entry name" value="BFD-like_2Fe2S-bd_dom_sf"/>
</dbReference>
<sequence length="64" mass="7324">MYVCLCNAVSDKVIRKAVRQHHPHTIKQLRQLVPIGTDCGKCIRQAREILIEERANIPEMNDVA</sequence>
<protein>
    <recommendedName>
        <fullName evidence="8">Bacterioferritin-associated ferredoxin</fullName>
    </recommendedName>
</protein>
<keyword evidence="19" id="KW-1185">Reference proteome</keyword>
<proteinExistence type="inferred from homology"/>
<evidence type="ECO:0000256" key="1">
    <source>
        <dbReference type="ARBA" id="ARBA00022448"/>
    </source>
</evidence>
<evidence type="ECO:0000313" key="17">
    <source>
        <dbReference type="Proteomes" id="UP000043316"/>
    </source>
</evidence>
<evidence type="ECO:0000256" key="3">
    <source>
        <dbReference type="ARBA" id="ARBA00022723"/>
    </source>
</evidence>
<comment type="cofactor">
    <cofactor evidence="7">
        <name>[2Fe-2S] cluster</name>
        <dbReference type="ChEBI" id="CHEBI:190135"/>
    </cofactor>
</comment>
<dbReference type="EMBL" id="CP046294">
    <property type="protein sequence ID" value="QGR72950.1"/>
    <property type="molecule type" value="Genomic_DNA"/>
</dbReference>
<evidence type="ECO:0000313" key="13">
    <source>
        <dbReference type="EMBL" id="CRY56646.1"/>
    </source>
</evidence>
<dbReference type="PANTHER" id="PTHR37424">
    <property type="entry name" value="BACTERIOFERRITIN-ASSOCIATED FERREDOXIN"/>
    <property type="match status" value="1"/>
</dbReference>
<dbReference type="EMBL" id="CPZJ01000009">
    <property type="protein sequence ID" value="CNF91143.1"/>
    <property type="molecule type" value="Genomic_DNA"/>
</dbReference>
<dbReference type="Proteomes" id="UP000038750">
    <property type="component" value="Unassembled WGS sequence"/>
</dbReference>
<keyword evidence="3" id="KW-0479">Metal-binding</keyword>
<name>A0A0B6I1W6_YERIN</name>
<evidence type="ECO:0000256" key="5">
    <source>
        <dbReference type="ARBA" id="ARBA00023004"/>
    </source>
</evidence>
<evidence type="ECO:0000313" key="16">
    <source>
        <dbReference type="Proteomes" id="UP000038750"/>
    </source>
</evidence>
<reference evidence="15 19" key="5">
    <citation type="submission" date="2019-11" db="EMBL/GenBank/DDBJ databases">
        <title>FDA dAtabase for Regulatory Grade micrObial Sequences (FDA-ARGOS): Supporting development and validation of Infectious Disease Dx tests.</title>
        <authorList>
            <person name="Patel R."/>
            <person name="Rucinski S."/>
            <person name="Tallon L."/>
            <person name="Sadzewicz L."/>
            <person name="Vavikolanu K."/>
            <person name="Mehta A."/>
            <person name="Aluvathingal J."/>
            <person name="Nadendla S."/>
            <person name="Nandy P."/>
            <person name="Geyer C."/>
            <person name="Yan Y."/>
            <person name="Sichtig H."/>
        </authorList>
    </citation>
    <scope>NUCLEOTIDE SEQUENCE [LARGE SCALE GENOMIC DNA]</scope>
    <source>
        <strain evidence="15 19">FDAARGOS_729</strain>
    </source>
</reference>
<dbReference type="GeneID" id="61817953"/>
<evidence type="ECO:0000313" key="19">
    <source>
        <dbReference type="Proteomes" id="UP000424966"/>
    </source>
</evidence>
<dbReference type="InterPro" id="IPR007419">
    <property type="entry name" value="BFD-like_2Fe2S-bd_dom"/>
</dbReference>
<evidence type="ECO:0000256" key="9">
    <source>
        <dbReference type="ARBA" id="ARBA00046130"/>
    </source>
</evidence>
<comment type="function">
    <text evidence="9">Required for mobilization of iron from the bacterioferritin (BFR) complex.</text>
</comment>
<keyword evidence="5" id="KW-0408">Iron</keyword>
<keyword evidence="6" id="KW-0411">Iron-sulfur</keyword>
<reference evidence="17" key="1">
    <citation type="submission" date="2015-03" db="EMBL/GenBank/DDBJ databases">
        <authorList>
            <consortium name="Pathogen Informatics"/>
        </authorList>
    </citation>
    <scope>NUCLEOTIDE SEQUENCE [LARGE SCALE GENOMIC DNA]</scope>
    <source>
        <strain evidence="17">R148</strain>
    </source>
</reference>
<comment type="similarity">
    <text evidence="10">Belongs to the Bfd family.</text>
</comment>
<evidence type="ECO:0000313" key="15">
    <source>
        <dbReference type="EMBL" id="QGR72950.1"/>
    </source>
</evidence>
<accession>A0A0B6I1W6</accession>
<dbReference type="NCBIfam" id="NF007803">
    <property type="entry name" value="PRK10509.1"/>
    <property type="match status" value="1"/>
</dbReference>
<dbReference type="AlphaFoldDB" id="A0A0B6I1W6"/>
<reference evidence="14 18" key="4">
    <citation type="submission" date="2017-05" db="EMBL/GenBank/DDBJ databases">
        <title>Whole genome sequencing of Yersinia kristensenii.</title>
        <authorList>
            <person name="Campioni F."/>
        </authorList>
    </citation>
    <scope>NUCLEOTIDE SEQUENCE [LARGE SCALE GENOMIC DNA]</scope>
    <source>
        <strain evidence="14 18">CFSAN060536</strain>
    </source>
</reference>
<dbReference type="InterPro" id="IPR052371">
    <property type="entry name" value="BFD-associated_ferredoxin"/>
</dbReference>
<dbReference type="eggNOG" id="COG2906">
    <property type="taxonomic scope" value="Bacteria"/>
</dbReference>
<dbReference type="KEGG" id="yin:CH53_1491"/>
<keyword evidence="4" id="KW-0249">Electron transport</keyword>
<dbReference type="Proteomes" id="UP000043316">
    <property type="component" value="Unassembled WGS sequence"/>
</dbReference>
<dbReference type="OrthoDB" id="9815350at2"/>
<dbReference type="PANTHER" id="PTHR37424:SF1">
    <property type="entry name" value="BACTERIOFERRITIN-ASSOCIATED FERREDOXIN"/>
    <property type="match status" value="1"/>
</dbReference>
<gene>
    <name evidence="13" type="primary">bfd</name>
    <name evidence="14" type="ORF">CBW57_01875</name>
    <name evidence="13" type="ORF">ERS008476_03690</name>
    <name evidence="12" type="ORF">ERS008530_02448</name>
    <name evidence="15" type="ORF">FOC37_03870</name>
</gene>
<reference evidence="13" key="2">
    <citation type="submission" date="2015-03" db="EMBL/GenBank/DDBJ databases">
        <authorList>
            <person name="Informatics Pathogen"/>
        </authorList>
    </citation>
    <scope>NUCLEOTIDE SEQUENCE [LARGE SCALE GENOMIC DNA]</scope>
    <source>
        <strain evidence="13">R148</strain>
    </source>
</reference>
<evidence type="ECO:0000256" key="10">
    <source>
        <dbReference type="ARBA" id="ARBA00046332"/>
    </source>
</evidence>
<evidence type="ECO:0000256" key="4">
    <source>
        <dbReference type="ARBA" id="ARBA00022982"/>
    </source>
</evidence>
<evidence type="ECO:0000256" key="6">
    <source>
        <dbReference type="ARBA" id="ARBA00023014"/>
    </source>
</evidence>
<dbReference type="EMBL" id="NHOI01000002">
    <property type="protein sequence ID" value="OVZ90090.1"/>
    <property type="molecule type" value="Genomic_DNA"/>
</dbReference>
<dbReference type="Proteomes" id="UP000424966">
    <property type="component" value="Chromosome"/>
</dbReference>
<evidence type="ECO:0000259" key="11">
    <source>
        <dbReference type="Pfam" id="PF04324"/>
    </source>
</evidence>
<dbReference type="Proteomes" id="UP000196440">
    <property type="component" value="Unassembled WGS sequence"/>
</dbReference>
<dbReference type="STRING" id="631.CH53_1491"/>
<dbReference type="RefSeq" id="WP_005186233.1">
    <property type="nucleotide sequence ID" value="NZ_CABHXJ010000045.1"/>
</dbReference>
<dbReference type="GO" id="GO:0051537">
    <property type="term" value="F:2 iron, 2 sulfur cluster binding"/>
    <property type="evidence" value="ECO:0007669"/>
    <property type="project" value="UniProtKB-KW"/>
</dbReference>
<dbReference type="Pfam" id="PF04324">
    <property type="entry name" value="Fer2_BFD"/>
    <property type="match status" value="1"/>
</dbReference>
<dbReference type="GO" id="GO:0046872">
    <property type="term" value="F:metal ion binding"/>
    <property type="evidence" value="ECO:0007669"/>
    <property type="project" value="UniProtKB-KW"/>
</dbReference>
<evidence type="ECO:0000313" key="14">
    <source>
        <dbReference type="EMBL" id="OVZ90090.1"/>
    </source>
</evidence>
<evidence type="ECO:0000256" key="2">
    <source>
        <dbReference type="ARBA" id="ARBA00022714"/>
    </source>
</evidence>
<evidence type="ECO:0000313" key="18">
    <source>
        <dbReference type="Proteomes" id="UP000196440"/>
    </source>
</evidence>
<evidence type="ECO:0000256" key="7">
    <source>
        <dbReference type="ARBA" id="ARBA00034078"/>
    </source>
</evidence>
<evidence type="ECO:0000256" key="8">
    <source>
        <dbReference type="ARBA" id="ARBA00039386"/>
    </source>
</evidence>
<evidence type="ECO:0000313" key="12">
    <source>
        <dbReference type="EMBL" id="CNF91143.1"/>
    </source>
</evidence>
<feature type="domain" description="BFD-like [2Fe-2S]-binding" evidence="11">
    <location>
        <begin position="2"/>
        <end position="52"/>
    </location>
</feature>
<keyword evidence="2" id="KW-0001">2Fe-2S</keyword>